<evidence type="ECO:0000313" key="6">
    <source>
        <dbReference type="EMBL" id="KXI30258.1"/>
    </source>
</evidence>
<evidence type="ECO:0000259" key="5">
    <source>
        <dbReference type="Pfam" id="PF25137"/>
    </source>
</evidence>
<keyword evidence="7" id="KW-1185">Reference proteome</keyword>
<dbReference type="AlphaFoldDB" id="A0A136A4T3"/>
<dbReference type="PANTHER" id="PTHR11496">
    <property type="entry name" value="ALCOHOL DEHYDROGENASE"/>
    <property type="match status" value="1"/>
</dbReference>
<dbReference type="Pfam" id="PF25137">
    <property type="entry name" value="ADH_Fe_C"/>
    <property type="match status" value="1"/>
</dbReference>
<dbReference type="CDD" id="cd08193">
    <property type="entry name" value="HVD"/>
    <property type="match status" value="1"/>
</dbReference>
<name>A0A136A4T3_9ALTE</name>
<organism evidence="6 7">
    <name type="scientific">Paraglaciecola hydrolytica</name>
    <dbReference type="NCBI Taxonomy" id="1799789"/>
    <lineage>
        <taxon>Bacteria</taxon>
        <taxon>Pseudomonadati</taxon>
        <taxon>Pseudomonadota</taxon>
        <taxon>Gammaproteobacteria</taxon>
        <taxon>Alteromonadales</taxon>
        <taxon>Alteromonadaceae</taxon>
        <taxon>Paraglaciecola</taxon>
    </lineage>
</organism>
<dbReference type="GO" id="GO:0004022">
    <property type="term" value="F:alcohol dehydrogenase (NAD+) activity"/>
    <property type="evidence" value="ECO:0007669"/>
    <property type="project" value="TreeGrafter"/>
</dbReference>
<dbReference type="PANTHER" id="PTHR11496:SF102">
    <property type="entry name" value="ALCOHOL DEHYDROGENASE 4"/>
    <property type="match status" value="1"/>
</dbReference>
<reference evidence="7" key="1">
    <citation type="submission" date="2016-02" db="EMBL/GenBank/DDBJ databases">
        <authorList>
            <person name="Schultz-Johansen M."/>
            <person name="Glaring M.A."/>
            <person name="Bech P.K."/>
            <person name="Stougaard P."/>
        </authorList>
    </citation>
    <scope>NUCLEOTIDE SEQUENCE [LARGE SCALE GENOMIC DNA]</scope>
    <source>
        <strain evidence="7">S66</strain>
    </source>
</reference>
<gene>
    <name evidence="6" type="ORF">AX660_09755</name>
</gene>
<dbReference type="InterPro" id="IPR056798">
    <property type="entry name" value="ADH_Fe_C"/>
</dbReference>
<dbReference type="Gene3D" id="1.20.1090.10">
    <property type="entry name" value="Dehydroquinate synthase-like - alpha domain"/>
    <property type="match status" value="1"/>
</dbReference>
<dbReference type="STRING" id="1799789.AX660_09755"/>
<comment type="caution">
    <text evidence="6">The sequence shown here is derived from an EMBL/GenBank/DDBJ whole genome shotgun (WGS) entry which is preliminary data.</text>
</comment>
<comment type="similarity">
    <text evidence="2">Belongs to the iron-containing alcohol dehydrogenase family.</text>
</comment>
<dbReference type="OrthoDB" id="9815791at2"/>
<dbReference type="Pfam" id="PF00465">
    <property type="entry name" value="Fe-ADH"/>
    <property type="match status" value="1"/>
</dbReference>
<evidence type="ECO:0000256" key="3">
    <source>
        <dbReference type="ARBA" id="ARBA00023002"/>
    </source>
</evidence>
<feature type="domain" description="Alcohol dehydrogenase iron-type/glycerol dehydrogenase GldA" evidence="4">
    <location>
        <begin position="13"/>
        <end position="175"/>
    </location>
</feature>
<dbReference type="InterPro" id="IPR001670">
    <property type="entry name" value="ADH_Fe/GldA"/>
</dbReference>
<dbReference type="EMBL" id="LSNE01000003">
    <property type="protein sequence ID" value="KXI30258.1"/>
    <property type="molecule type" value="Genomic_DNA"/>
</dbReference>
<proteinExistence type="inferred from homology"/>
<accession>A0A136A4T3</accession>
<sequence>MAQQFSFQTVGDIRCGAYCSQQLGEILKQKFSVTQVLIITDSILLKLGKLDDAISSLNATGIKVNVFGEVKADPPEAVMLKATEQALEADVIIGFGGGSSMDTAKLVAVLAMEQQALPAMYGVDNIRSKRKPLVQIPTTAGTGSEVTPIAVVTTGEFTKSGVVSPVLYADLVMLDATLLLGMPASITAETGIDAMVHAIEAYTSKLKKNPLSDNLARQALQLLSKALPLAYINGNDPSYRQDTMLGAMLAGQAFANAPVAGVHALAYPLGGIYHLAHGLTNALMLPHILRFNLSAAVNDYAELASLLLTDLPADTLSRAECFITKMQSLALEVGLDKKLRDYGVKQDDLPLLATEAMKQTRLLQNNPKPISYEDALSLYQSAW</sequence>
<evidence type="ECO:0000256" key="1">
    <source>
        <dbReference type="ARBA" id="ARBA00001962"/>
    </source>
</evidence>
<evidence type="ECO:0000259" key="4">
    <source>
        <dbReference type="Pfam" id="PF00465"/>
    </source>
</evidence>
<dbReference type="RefSeq" id="WP_068374341.1">
    <property type="nucleotide sequence ID" value="NZ_LSNE01000003.1"/>
</dbReference>
<protein>
    <submittedName>
        <fullName evidence="6">Alcohol dehydrogenase</fullName>
    </submittedName>
</protein>
<dbReference type="GO" id="GO:0046872">
    <property type="term" value="F:metal ion binding"/>
    <property type="evidence" value="ECO:0007669"/>
    <property type="project" value="InterPro"/>
</dbReference>
<dbReference type="InterPro" id="IPR039697">
    <property type="entry name" value="Alcohol_dehydrogenase_Fe"/>
</dbReference>
<dbReference type="FunFam" id="1.20.1090.10:FF:000001">
    <property type="entry name" value="Aldehyde-alcohol dehydrogenase"/>
    <property type="match status" value="1"/>
</dbReference>
<dbReference type="FunFam" id="3.40.50.1970:FF:000003">
    <property type="entry name" value="Alcohol dehydrogenase, iron-containing"/>
    <property type="match status" value="1"/>
</dbReference>
<evidence type="ECO:0000313" key="7">
    <source>
        <dbReference type="Proteomes" id="UP000070299"/>
    </source>
</evidence>
<dbReference type="Proteomes" id="UP000070299">
    <property type="component" value="Unassembled WGS sequence"/>
</dbReference>
<keyword evidence="3" id="KW-0560">Oxidoreductase</keyword>
<dbReference type="Gene3D" id="3.40.50.1970">
    <property type="match status" value="1"/>
</dbReference>
<feature type="domain" description="Fe-containing alcohol dehydrogenase-like C-terminal" evidence="5">
    <location>
        <begin position="187"/>
        <end position="383"/>
    </location>
</feature>
<evidence type="ECO:0000256" key="2">
    <source>
        <dbReference type="ARBA" id="ARBA00007358"/>
    </source>
</evidence>
<dbReference type="SUPFAM" id="SSF56796">
    <property type="entry name" value="Dehydroquinate synthase-like"/>
    <property type="match status" value="1"/>
</dbReference>
<comment type="cofactor">
    <cofactor evidence="1">
        <name>Fe cation</name>
        <dbReference type="ChEBI" id="CHEBI:24875"/>
    </cofactor>
</comment>